<dbReference type="SMART" id="SM00421">
    <property type="entry name" value="HTH_LUXR"/>
    <property type="match status" value="1"/>
</dbReference>
<dbReference type="GO" id="GO:0006355">
    <property type="term" value="P:regulation of DNA-templated transcription"/>
    <property type="evidence" value="ECO:0007669"/>
    <property type="project" value="InterPro"/>
</dbReference>
<dbReference type="PANTHER" id="PTHR44688:SF16">
    <property type="entry name" value="DNA-BINDING TRANSCRIPTIONAL ACTIVATOR DEVR_DOSR"/>
    <property type="match status" value="1"/>
</dbReference>
<dbReference type="SUPFAM" id="SSF46894">
    <property type="entry name" value="C-terminal effector domain of the bipartite response regulators"/>
    <property type="match status" value="1"/>
</dbReference>
<evidence type="ECO:0000313" key="6">
    <source>
        <dbReference type="Proteomes" id="UP000515934"/>
    </source>
</evidence>
<protein>
    <recommendedName>
        <fullName evidence="4">HTH luxR-type domain-containing protein</fullName>
    </recommendedName>
</protein>
<dbReference type="InterPro" id="IPR036388">
    <property type="entry name" value="WH-like_DNA-bd_sf"/>
</dbReference>
<proteinExistence type="predicted"/>
<dbReference type="PROSITE" id="PS50043">
    <property type="entry name" value="HTH_LUXR_2"/>
    <property type="match status" value="1"/>
</dbReference>
<dbReference type="AlphaFoldDB" id="A0A7G9S3Y1"/>
<dbReference type="PRINTS" id="PR00038">
    <property type="entry name" value="HTHLUXR"/>
</dbReference>
<dbReference type="EMBL" id="CP060716">
    <property type="protein sequence ID" value="QNN62556.1"/>
    <property type="molecule type" value="Genomic_DNA"/>
</dbReference>
<accession>A0A7G9S3Y1</accession>
<dbReference type="SUPFAM" id="SSF52540">
    <property type="entry name" value="P-loop containing nucleoside triphosphate hydrolases"/>
    <property type="match status" value="1"/>
</dbReference>
<keyword evidence="1" id="KW-0805">Transcription regulation</keyword>
<feature type="domain" description="HTH luxR-type" evidence="4">
    <location>
        <begin position="796"/>
        <end position="861"/>
    </location>
</feature>
<dbReference type="InterPro" id="IPR000792">
    <property type="entry name" value="Tscrpt_reg_LuxR_C"/>
</dbReference>
<dbReference type="PANTHER" id="PTHR44688">
    <property type="entry name" value="DNA-BINDING TRANSCRIPTIONAL ACTIVATOR DEVR_DOSR"/>
    <property type="match status" value="1"/>
</dbReference>
<evidence type="ECO:0000256" key="3">
    <source>
        <dbReference type="ARBA" id="ARBA00023163"/>
    </source>
</evidence>
<evidence type="ECO:0000259" key="4">
    <source>
        <dbReference type="PROSITE" id="PS50043"/>
    </source>
</evidence>
<dbReference type="GO" id="GO:0003677">
    <property type="term" value="F:DNA binding"/>
    <property type="evidence" value="ECO:0007669"/>
    <property type="project" value="UniProtKB-KW"/>
</dbReference>
<dbReference type="CDD" id="cd06170">
    <property type="entry name" value="LuxR_C_like"/>
    <property type="match status" value="1"/>
</dbReference>
<dbReference type="Pfam" id="PF00196">
    <property type="entry name" value="GerE"/>
    <property type="match status" value="1"/>
</dbReference>
<organism evidence="5 6">
    <name type="scientific">Leucobacter denitrificans</name>
    <dbReference type="NCBI Taxonomy" id="683042"/>
    <lineage>
        <taxon>Bacteria</taxon>
        <taxon>Bacillati</taxon>
        <taxon>Actinomycetota</taxon>
        <taxon>Actinomycetes</taxon>
        <taxon>Micrococcales</taxon>
        <taxon>Microbacteriaceae</taxon>
        <taxon>Leucobacter</taxon>
    </lineage>
</organism>
<evidence type="ECO:0000313" key="5">
    <source>
        <dbReference type="EMBL" id="QNN62556.1"/>
    </source>
</evidence>
<dbReference type="RefSeq" id="WP_187555026.1">
    <property type="nucleotide sequence ID" value="NZ_CP060716.1"/>
</dbReference>
<name>A0A7G9S3Y1_9MICO</name>
<sequence>MEMIWGDSATLNRQDTELEPHDFFVQATSDRVPRVAAALSADGSCVVLIGELGSGKSFVAQAAVTSLAQSLKSPVERIVIEKFADLDDPMMGIDSQNARHESERISAALAKRYGSTNLVIIAMNIDKYSSYDAAVLEHLVRIGDLRFVCTAQELTGAADRLARNPDVEQFGIAPLSFTEASEMVAGLLGVSQVTEETLNRWHAATRGNAHALVTLALGAERRGAVRRADQVAWVEPQDDIPSPEFVTHLGDLSPTEYANLELVSYAKTIMEPQLLRLLDSESVTSLIERQILAVQTDSRGNSVLTTRLPVTGDAVRARISPVRRTQLASLCFEALNSVDLSTTLINTGRSRLVRFGLESGEPVPADWAWQAMHETLHSADLRFSLTLALAAIQHEDPQRAAEATLRACEIAHFLGDRNSLRTATEVLMHLLNSETKLARVTASTRLELQLTAAYLNAMNRGDIAGALSQLDEAEQRARESGCDVTYVVRAHRMRLHAMNGNLRFAFEARGSRAISQNLETEMLSLPARIFEAVTLVQRGSFKKALDIASTARELSLLHGIPATASGGLECFAMFLSHWARGTTGAAKRVLSSLPKERPDLISARAQSGTIDLAVSLVSIQDGRWSEAATLTERTLRELESNDPFGLTELAQAMLALSRAVLGDTEGAREALSNSERQAPGLSLALGGFVQIITLRTHHWLRDTSLVERAFKVAAWARDEDLALIELEALDIAAHELSKPEPALLQRAEMLSTHIDSPIGEALLAHIRTLTRCEEGANDSGIEPEERLLSELGVWLPLPPTSQLTGREREIALFTSLGYSSKHVAERLHLSARTIETHLAHVYGKLGLNGREALREWFSTQRERLT</sequence>
<evidence type="ECO:0000256" key="1">
    <source>
        <dbReference type="ARBA" id="ARBA00023015"/>
    </source>
</evidence>
<dbReference type="InterPro" id="IPR027417">
    <property type="entry name" value="P-loop_NTPase"/>
</dbReference>
<reference evidence="5 6" key="1">
    <citation type="submission" date="2020-08" db="EMBL/GenBank/DDBJ databases">
        <title>Genome sequence of Leucobacter denitrificans KACC 14055T.</title>
        <authorList>
            <person name="Hyun D.-W."/>
            <person name="Bae J.-W."/>
        </authorList>
    </citation>
    <scope>NUCLEOTIDE SEQUENCE [LARGE SCALE GENOMIC DNA]</scope>
    <source>
        <strain evidence="5 6">KACC 14055</strain>
    </source>
</reference>
<dbReference type="PROSITE" id="PS00622">
    <property type="entry name" value="HTH_LUXR_1"/>
    <property type="match status" value="1"/>
</dbReference>
<keyword evidence="3" id="KW-0804">Transcription</keyword>
<gene>
    <name evidence="5" type="ORF">H9L06_09950</name>
</gene>
<dbReference type="Proteomes" id="UP000515934">
    <property type="component" value="Chromosome"/>
</dbReference>
<evidence type="ECO:0000256" key="2">
    <source>
        <dbReference type="ARBA" id="ARBA00023125"/>
    </source>
</evidence>
<dbReference type="Gene3D" id="1.10.10.10">
    <property type="entry name" value="Winged helix-like DNA-binding domain superfamily/Winged helix DNA-binding domain"/>
    <property type="match status" value="1"/>
</dbReference>
<dbReference type="KEGG" id="ldn:H9L06_09950"/>
<keyword evidence="2" id="KW-0238">DNA-binding</keyword>
<keyword evidence="6" id="KW-1185">Reference proteome</keyword>
<dbReference type="InterPro" id="IPR016032">
    <property type="entry name" value="Sig_transdc_resp-reg_C-effctor"/>
</dbReference>